<keyword evidence="4" id="KW-0391">Immunity</keyword>
<dbReference type="InterPro" id="IPR036179">
    <property type="entry name" value="Ig-like_dom_sf"/>
</dbReference>
<evidence type="ECO:0000256" key="4">
    <source>
        <dbReference type="ARBA" id="ARBA00022859"/>
    </source>
</evidence>
<keyword evidence="8" id="KW-0812">Transmembrane</keyword>
<protein>
    <recommendedName>
        <fullName evidence="9">Ig-like domain-containing protein</fullName>
    </recommendedName>
</protein>
<dbReference type="PROSITE" id="PS50835">
    <property type="entry name" value="IG_LIKE"/>
    <property type="match status" value="2"/>
</dbReference>
<evidence type="ECO:0000256" key="2">
    <source>
        <dbReference type="ARBA" id="ARBA00022475"/>
    </source>
</evidence>
<dbReference type="GeneTree" id="ENSGT00950000182968"/>
<dbReference type="InterPro" id="IPR013783">
    <property type="entry name" value="Ig-like_fold"/>
</dbReference>
<feature type="domain" description="Ig-like" evidence="9">
    <location>
        <begin position="125"/>
        <end position="225"/>
    </location>
</feature>
<dbReference type="InterPro" id="IPR003599">
    <property type="entry name" value="Ig_sub"/>
</dbReference>
<evidence type="ECO:0000256" key="1">
    <source>
        <dbReference type="ARBA" id="ARBA00004236"/>
    </source>
</evidence>
<dbReference type="PANTHER" id="PTHR19433:SF133">
    <property type="entry name" value="IMMUNE-TYPE RECEPTOR 5 PRECURSOR-RELATED"/>
    <property type="match status" value="1"/>
</dbReference>
<evidence type="ECO:0000256" key="3">
    <source>
        <dbReference type="ARBA" id="ARBA00022729"/>
    </source>
</evidence>
<evidence type="ECO:0000256" key="5">
    <source>
        <dbReference type="ARBA" id="ARBA00023136"/>
    </source>
</evidence>
<evidence type="ECO:0000256" key="6">
    <source>
        <dbReference type="ARBA" id="ARBA00023157"/>
    </source>
</evidence>
<name>A0A3P8RTQ3_AMPPE</name>
<keyword evidence="7" id="KW-0325">Glycoprotein</keyword>
<dbReference type="Ensembl" id="ENSAPET00000004137.1">
    <property type="protein sequence ID" value="ENSAPEP00000004028.1"/>
    <property type="gene ID" value="ENSAPEG00000002882.1"/>
</dbReference>
<dbReference type="Gene3D" id="2.60.40.10">
    <property type="entry name" value="Immunoglobulins"/>
    <property type="match status" value="2"/>
</dbReference>
<organism evidence="10 11">
    <name type="scientific">Amphiprion percula</name>
    <name type="common">Orange clownfish</name>
    <name type="synonym">Lutjanus percula</name>
    <dbReference type="NCBI Taxonomy" id="161767"/>
    <lineage>
        <taxon>Eukaryota</taxon>
        <taxon>Metazoa</taxon>
        <taxon>Chordata</taxon>
        <taxon>Craniata</taxon>
        <taxon>Vertebrata</taxon>
        <taxon>Euteleostomi</taxon>
        <taxon>Actinopterygii</taxon>
        <taxon>Neopterygii</taxon>
        <taxon>Teleostei</taxon>
        <taxon>Neoteleostei</taxon>
        <taxon>Acanthomorphata</taxon>
        <taxon>Ovalentaria</taxon>
        <taxon>Pomacentridae</taxon>
        <taxon>Amphiprion</taxon>
    </lineage>
</organism>
<dbReference type="Pfam" id="PF07686">
    <property type="entry name" value="V-set"/>
    <property type="match status" value="2"/>
</dbReference>
<dbReference type="GO" id="GO:0002376">
    <property type="term" value="P:immune system process"/>
    <property type="evidence" value="ECO:0007669"/>
    <property type="project" value="UniProtKB-KW"/>
</dbReference>
<feature type="transmembrane region" description="Helical" evidence="8">
    <location>
        <begin position="254"/>
        <end position="274"/>
    </location>
</feature>
<dbReference type="InterPro" id="IPR052051">
    <property type="entry name" value="TCR_complex_component"/>
</dbReference>
<feature type="domain" description="Ig-like" evidence="9">
    <location>
        <begin position="19"/>
        <end position="108"/>
    </location>
</feature>
<dbReference type="GO" id="GO:0005886">
    <property type="term" value="C:plasma membrane"/>
    <property type="evidence" value="ECO:0007669"/>
    <property type="project" value="UniProtKB-SubCell"/>
</dbReference>
<keyword evidence="3" id="KW-0732">Signal</keyword>
<keyword evidence="5 8" id="KW-0472">Membrane</keyword>
<dbReference type="SMART" id="SM00406">
    <property type="entry name" value="IGv"/>
    <property type="match status" value="2"/>
</dbReference>
<reference evidence="10" key="2">
    <citation type="submission" date="2025-08" db="UniProtKB">
        <authorList>
            <consortium name="Ensembl"/>
        </authorList>
    </citation>
    <scope>IDENTIFICATION</scope>
</reference>
<comment type="subcellular location">
    <subcellularLocation>
        <location evidence="1">Cell membrane</location>
    </subcellularLocation>
</comment>
<reference evidence="10 11" key="1">
    <citation type="submission" date="2018-03" db="EMBL/GenBank/DDBJ databases">
        <title>Finding Nemo's genes: A chromosome-scale reference assembly of the genome of the orange clownfish Amphiprion percula.</title>
        <authorList>
            <person name="Lehmann R."/>
        </authorList>
    </citation>
    <scope>NUCLEOTIDE SEQUENCE</scope>
</reference>
<proteinExistence type="predicted"/>
<dbReference type="AlphaFoldDB" id="A0A3P8RTQ3"/>
<sequence length="349" mass="39396">YHACFCSLLDRSFQYQYCSNFVTTTVRVGESVTLTCSRNKSGQVSTLFWIRFFAGNLPEILGKTFSFDYNDKKEIFRIKTKQEPGRFVLHIRKTEQSDTAFYYCLISQQHNIRFLKGIFLRVEEPDITAVIQHFLPDPVHPGDSVTLQCSVLSDSEKNTCPEQQHSVFWFNIGSDESHPSLIYAQTNSGDGCERSLEAPSLQSCVYSFFKDNVSSSDAGTYYCAVVACGMVVFGNGTKLDIEGNTHGSQKDDTFLFLLCAALAVSLIVIVFLVHAIRKKSCDCCKAIFISLHVHAFSFFIFNFAPQRNPESLVYSTVVFTRRNADKAGRRNATAKKDTIYSDVRAFVRD</sequence>
<dbReference type="PANTHER" id="PTHR19433">
    <property type="entry name" value="T-CELL RECEPTOR ALPHA CHAIN V REGION-RELATED"/>
    <property type="match status" value="1"/>
</dbReference>
<dbReference type="InterPro" id="IPR007110">
    <property type="entry name" value="Ig-like_dom"/>
</dbReference>
<evidence type="ECO:0000259" key="9">
    <source>
        <dbReference type="PROSITE" id="PS50835"/>
    </source>
</evidence>
<evidence type="ECO:0000313" key="10">
    <source>
        <dbReference type="Ensembl" id="ENSAPEP00000004028.1"/>
    </source>
</evidence>
<keyword evidence="11" id="KW-1185">Reference proteome</keyword>
<dbReference type="SMART" id="SM00409">
    <property type="entry name" value="IG"/>
    <property type="match status" value="2"/>
</dbReference>
<dbReference type="STRING" id="161767.ENSAPEP00000004028"/>
<dbReference type="SUPFAM" id="SSF48726">
    <property type="entry name" value="Immunoglobulin"/>
    <property type="match status" value="2"/>
</dbReference>
<dbReference type="GO" id="GO:0009617">
    <property type="term" value="P:response to bacterium"/>
    <property type="evidence" value="ECO:0007669"/>
    <property type="project" value="TreeGrafter"/>
</dbReference>
<keyword evidence="2" id="KW-1003">Cell membrane</keyword>
<evidence type="ECO:0000256" key="8">
    <source>
        <dbReference type="SAM" id="Phobius"/>
    </source>
</evidence>
<reference evidence="10" key="3">
    <citation type="submission" date="2025-09" db="UniProtKB">
        <authorList>
            <consortium name="Ensembl"/>
        </authorList>
    </citation>
    <scope>IDENTIFICATION</scope>
</reference>
<evidence type="ECO:0000313" key="11">
    <source>
        <dbReference type="Proteomes" id="UP000265080"/>
    </source>
</evidence>
<dbReference type="Proteomes" id="UP000265080">
    <property type="component" value="Chromosome 13"/>
</dbReference>
<dbReference type="InterPro" id="IPR013106">
    <property type="entry name" value="Ig_V-set"/>
</dbReference>
<keyword evidence="8" id="KW-1133">Transmembrane helix</keyword>
<accession>A0A3P8RTQ3</accession>
<evidence type="ECO:0000256" key="7">
    <source>
        <dbReference type="ARBA" id="ARBA00023180"/>
    </source>
</evidence>
<keyword evidence="6" id="KW-1015">Disulfide bond</keyword>